<accession>A0A6J4S0J6</accession>
<feature type="region of interest" description="Disordered" evidence="1">
    <location>
        <begin position="1"/>
        <end position="36"/>
    </location>
</feature>
<sequence>GQGSDEEQQGSQEAQEGGQEDDRRQSLDQGQGRLRL</sequence>
<dbReference type="EMBL" id="CADCVX010000013">
    <property type="protein sequence ID" value="CAA9481737.1"/>
    <property type="molecule type" value="Genomic_DNA"/>
</dbReference>
<protein>
    <submittedName>
        <fullName evidence="2">Uncharacterized protein</fullName>
    </submittedName>
</protein>
<dbReference type="AlphaFoldDB" id="A0A6J4S0J6"/>
<evidence type="ECO:0000256" key="1">
    <source>
        <dbReference type="SAM" id="MobiDB-lite"/>
    </source>
</evidence>
<name>A0A6J4S0J6_9SPHN</name>
<feature type="non-terminal residue" evidence="2">
    <location>
        <position position="36"/>
    </location>
</feature>
<evidence type="ECO:0000313" key="2">
    <source>
        <dbReference type="EMBL" id="CAA9481737.1"/>
    </source>
</evidence>
<feature type="non-terminal residue" evidence="2">
    <location>
        <position position="1"/>
    </location>
</feature>
<gene>
    <name evidence="2" type="ORF">AVDCRST_MAG91-50</name>
</gene>
<proteinExistence type="predicted"/>
<organism evidence="2">
    <name type="scientific">uncultured Sphingomonadaceae bacterium</name>
    <dbReference type="NCBI Taxonomy" id="169976"/>
    <lineage>
        <taxon>Bacteria</taxon>
        <taxon>Pseudomonadati</taxon>
        <taxon>Pseudomonadota</taxon>
        <taxon>Alphaproteobacteria</taxon>
        <taxon>Sphingomonadales</taxon>
        <taxon>Sphingomonadaceae</taxon>
        <taxon>environmental samples</taxon>
    </lineage>
</organism>
<reference evidence="2" key="1">
    <citation type="submission" date="2020-02" db="EMBL/GenBank/DDBJ databases">
        <authorList>
            <person name="Meier V. D."/>
        </authorList>
    </citation>
    <scope>NUCLEOTIDE SEQUENCE</scope>
    <source>
        <strain evidence="2">AVDCRST_MAG91</strain>
    </source>
</reference>